<dbReference type="OrthoDB" id="591557at2759"/>
<dbReference type="InterPro" id="IPR011043">
    <property type="entry name" value="Gal_Oxase/kelch_b-propeller"/>
</dbReference>
<comment type="caution">
    <text evidence="2">The sequence shown here is derived from an EMBL/GenBank/DDBJ whole genome shotgun (WGS) entry which is preliminary data.</text>
</comment>
<dbReference type="EMBL" id="MVGT01000037">
    <property type="protein sequence ID" value="OVA20843.1"/>
    <property type="molecule type" value="Genomic_DNA"/>
</dbReference>
<dbReference type="Proteomes" id="UP000195402">
    <property type="component" value="Unassembled WGS sequence"/>
</dbReference>
<keyword evidence="3" id="KW-1185">Reference proteome</keyword>
<dbReference type="InterPro" id="IPR017451">
    <property type="entry name" value="F-box-assoc_interact_dom"/>
</dbReference>
<dbReference type="FunCoup" id="A0A200RDT5">
    <property type="interactions" value="1408"/>
</dbReference>
<proteinExistence type="predicted"/>
<dbReference type="SMART" id="SM00256">
    <property type="entry name" value="FBOX"/>
    <property type="match status" value="1"/>
</dbReference>
<dbReference type="CDD" id="cd22157">
    <property type="entry name" value="F-box_AtFBW1-like"/>
    <property type="match status" value="1"/>
</dbReference>
<protein>
    <submittedName>
        <fullName evidence="2">F-box domain</fullName>
    </submittedName>
</protein>
<dbReference type="NCBIfam" id="TIGR01640">
    <property type="entry name" value="F_box_assoc_1"/>
    <property type="match status" value="1"/>
</dbReference>
<sequence>MCSLLPEEIILNILSRLPVKSLLRFRCVCKSWFKLFSSSDPNFVKIHLNHAIQEKNFSVMFCRVTLYSIDCDNDDDDAVEIDYPFKSSRGYVKILGSCNGLLCVTTDTVNSIICIWNPSTKEYKLISKPPFEINRNIDIAYGFGYDFKIEDYKLVSIARSGSVDVASKAKVYTLGSNSWRNVETSFPFNSLNWEASGVLVNGVLHWKRSNGIESNAPVVIVSFDIADERFQEMTLPKCLHYNSDLVVCAVGGSLCIVANSHKDLNVDVWVMKDYGMLESWTKLFTISQQSGIHYLRPIQSFKNGEILFEAELSGSLKSALVSYDPKHERATRILKVQSILRWWDTVTYVGSLVSLNSGLKWSRSKKRKQ</sequence>
<organism evidence="2 3">
    <name type="scientific">Macleaya cordata</name>
    <name type="common">Five-seeded plume-poppy</name>
    <name type="synonym">Bocconia cordata</name>
    <dbReference type="NCBI Taxonomy" id="56857"/>
    <lineage>
        <taxon>Eukaryota</taxon>
        <taxon>Viridiplantae</taxon>
        <taxon>Streptophyta</taxon>
        <taxon>Embryophyta</taxon>
        <taxon>Tracheophyta</taxon>
        <taxon>Spermatophyta</taxon>
        <taxon>Magnoliopsida</taxon>
        <taxon>Ranunculales</taxon>
        <taxon>Papaveraceae</taxon>
        <taxon>Papaveroideae</taxon>
        <taxon>Macleaya</taxon>
    </lineage>
</organism>
<feature type="domain" description="F-box" evidence="1">
    <location>
        <begin position="1"/>
        <end position="46"/>
    </location>
</feature>
<dbReference type="InterPro" id="IPR006527">
    <property type="entry name" value="F-box-assoc_dom_typ1"/>
</dbReference>
<dbReference type="InterPro" id="IPR036047">
    <property type="entry name" value="F-box-like_dom_sf"/>
</dbReference>
<dbReference type="AlphaFoldDB" id="A0A200RDT5"/>
<dbReference type="InParanoid" id="A0A200RDT5"/>
<dbReference type="OMA" id="CIVANSH"/>
<evidence type="ECO:0000259" key="1">
    <source>
        <dbReference type="PROSITE" id="PS50181"/>
    </source>
</evidence>
<evidence type="ECO:0000313" key="3">
    <source>
        <dbReference type="Proteomes" id="UP000195402"/>
    </source>
</evidence>
<dbReference type="SUPFAM" id="SSF50965">
    <property type="entry name" value="Galactose oxidase, central domain"/>
    <property type="match status" value="1"/>
</dbReference>
<dbReference type="PANTHER" id="PTHR31672:SF13">
    <property type="entry name" value="F-BOX PROTEIN CPR30-LIKE"/>
    <property type="match status" value="1"/>
</dbReference>
<evidence type="ECO:0000313" key="2">
    <source>
        <dbReference type="EMBL" id="OVA20843.1"/>
    </source>
</evidence>
<dbReference type="InterPro" id="IPR050796">
    <property type="entry name" value="SCF_F-box_component"/>
</dbReference>
<dbReference type="Gene3D" id="1.20.1280.50">
    <property type="match status" value="1"/>
</dbReference>
<name>A0A200RDT5_MACCD</name>
<gene>
    <name evidence="2" type="ORF">BVC80_8909g10</name>
</gene>
<accession>A0A200RDT5</accession>
<dbReference type="InterPro" id="IPR001810">
    <property type="entry name" value="F-box_dom"/>
</dbReference>
<dbReference type="PROSITE" id="PS50181">
    <property type="entry name" value="FBOX"/>
    <property type="match status" value="1"/>
</dbReference>
<dbReference type="STRING" id="56857.A0A200RDT5"/>
<dbReference type="SUPFAM" id="SSF81383">
    <property type="entry name" value="F-box domain"/>
    <property type="match status" value="1"/>
</dbReference>
<dbReference type="PANTHER" id="PTHR31672">
    <property type="entry name" value="BNACNNG10540D PROTEIN"/>
    <property type="match status" value="1"/>
</dbReference>
<dbReference type="Pfam" id="PF07734">
    <property type="entry name" value="FBA_1"/>
    <property type="match status" value="1"/>
</dbReference>
<reference evidence="2 3" key="1">
    <citation type="journal article" date="2017" name="Mol. Plant">
        <title>The Genome of Medicinal Plant Macleaya cordata Provides New Insights into Benzylisoquinoline Alkaloids Metabolism.</title>
        <authorList>
            <person name="Liu X."/>
            <person name="Liu Y."/>
            <person name="Huang P."/>
            <person name="Ma Y."/>
            <person name="Qing Z."/>
            <person name="Tang Q."/>
            <person name="Cao H."/>
            <person name="Cheng P."/>
            <person name="Zheng Y."/>
            <person name="Yuan Z."/>
            <person name="Zhou Y."/>
            <person name="Liu J."/>
            <person name="Tang Z."/>
            <person name="Zhuo Y."/>
            <person name="Zhang Y."/>
            <person name="Yu L."/>
            <person name="Huang J."/>
            <person name="Yang P."/>
            <person name="Peng Q."/>
            <person name="Zhang J."/>
            <person name="Jiang W."/>
            <person name="Zhang Z."/>
            <person name="Lin K."/>
            <person name="Ro D.K."/>
            <person name="Chen X."/>
            <person name="Xiong X."/>
            <person name="Shang Y."/>
            <person name="Huang S."/>
            <person name="Zeng J."/>
        </authorList>
    </citation>
    <scope>NUCLEOTIDE SEQUENCE [LARGE SCALE GENOMIC DNA]</scope>
    <source>
        <strain evidence="3">cv. BLH2017</strain>
        <tissue evidence="2">Root</tissue>
    </source>
</reference>
<dbReference type="Pfam" id="PF00646">
    <property type="entry name" value="F-box"/>
    <property type="match status" value="1"/>
</dbReference>